<evidence type="ECO:0000313" key="2">
    <source>
        <dbReference type="Proteomes" id="UP000741863"/>
    </source>
</evidence>
<name>A0ABS2P9D9_9BACL</name>
<sequence>MKMVMTALIGSTSLTSGLGIAPEEELTFTHDTFEMDESLIYEQLIDVQDKTMDVVMTTNYARPLDELKMMYDVPLAETIHHQYNQDAYIQDFNWDHYTIVDQLLHNDFEDIYISTTEDREHVVTVHTSSIEDGAGNRAQFIEEYVFTFNEDLEHYVISDINIEQTF</sequence>
<reference evidence="1 2" key="1">
    <citation type="submission" date="2021-01" db="EMBL/GenBank/DDBJ databases">
        <title>Genomic Encyclopedia of Type Strains, Phase IV (KMG-IV): sequencing the most valuable type-strain genomes for metagenomic binning, comparative biology and taxonomic classification.</title>
        <authorList>
            <person name="Goeker M."/>
        </authorList>
    </citation>
    <scope>NUCLEOTIDE SEQUENCE [LARGE SCALE GENOMIC DNA]</scope>
    <source>
        <strain evidence="1 2">DSM 25540</strain>
    </source>
</reference>
<protein>
    <submittedName>
        <fullName evidence="1">Uncharacterized protein</fullName>
    </submittedName>
</protein>
<organism evidence="1 2">
    <name type="scientific">Geomicrobium sediminis</name>
    <dbReference type="NCBI Taxonomy" id="1347788"/>
    <lineage>
        <taxon>Bacteria</taxon>
        <taxon>Bacillati</taxon>
        <taxon>Bacillota</taxon>
        <taxon>Bacilli</taxon>
        <taxon>Bacillales</taxon>
        <taxon>Geomicrobium</taxon>
    </lineage>
</organism>
<proteinExistence type="predicted"/>
<gene>
    <name evidence="1" type="ORF">JOD17_001068</name>
</gene>
<evidence type="ECO:0000313" key="1">
    <source>
        <dbReference type="EMBL" id="MBM7631976.1"/>
    </source>
</evidence>
<dbReference type="RefSeq" id="WP_204695983.1">
    <property type="nucleotide sequence ID" value="NZ_JAFBEC010000002.1"/>
</dbReference>
<keyword evidence="2" id="KW-1185">Reference proteome</keyword>
<comment type="caution">
    <text evidence="1">The sequence shown here is derived from an EMBL/GenBank/DDBJ whole genome shotgun (WGS) entry which is preliminary data.</text>
</comment>
<dbReference type="Proteomes" id="UP000741863">
    <property type="component" value="Unassembled WGS sequence"/>
</dbReference>
<dbReference type="EMBL" id="JAFBEC010000002">
    <property type="protein sequence ID" value="MBM7631976.1"/>
    <property type="molecule type" value="Genomic_DNA"/>
</dbReference>
<accession>A0ABS2P9D9</accession>